<sequence>MPGQRKMENFTIFQKNGKISQIINGYLKKVENWLYKLRLKMAPDNLENKYPKATSTSNISIKSIYLIHHDTPSEICYNFLKEIKLDTVNHKNTLITSPSKEYVDVFVESSRIPDFRTPLSIVLENLQQWTVQSLVSFFFPYSFLVEHRVITFDFHSSRSFAFTLASPHVIAISMSSFVDLHATAGRPTLRRP</sequence>
<name>A0A3M7PPU9_BRAPC</name>
<evidence type="ECO:0000313" key="2">
    <source>
        <dbReference type="Proteomes" id="UP000276133"/>
    </source>
</evidence>
<dbReference type="EMBL" id="REGN01009497">
    <property type="protein sequence ID" value="RNA01034.1"/>
    <property type="molecule type" value="Genomic_DNA"/>
</dbReference>
<dbReference type="Proteomes" id="UP000276133">
    <property type="component" value="Unassembled WGS sequence"/>
</dbReference>
<organism evidence="1 2">
    <name type="scientific">Brachionus plicatilis</name>
    <name type="common">Marine rotifer</name>
    <name type="synonym">Brachionus muelleri</name>
    <dbReference type="NCBI Taxonomy" id="10195"/>
    <lineage>
        <taxon>Eukaryota</taxon>
        <taxon>Metazoa</taxon>
        <taxon>Spiralia</taxon>
        <taxon>Gnathifera</taxon>
        <taxon>Rotifera</taxon>
        <taxon>Eurotatoria</taxon>
        <taxon>Monogononta</taxon>
        <taxon>Pseudotrocha</taxon>
        <taxon>Ploima</taxon>
        <taxon>Brachionidae</taxon>
        <taxon>Brachionus</taxon>
    </lineage>
</organism>
<protein>
    <submittedName>
        <fullName evidence="1">Uncharacterized protein</fullName>
    </submittedName>
</protein>
<comment type="caution">
    <text evidence="1">The sequence shown here is derived from an EMBL/GenBank/DDBJ whole genome shotgun (WGS) entry which is preliminary data.</text>
</comment>
<reference evidence="1 2" key="1">
    <citation type="journal article" date="2018" name="Sci. Rep.">
        <title>Genomic signatures of local adaptation to the degree of environmental predictability in rotifers.</title>
        <authorList>
            <person name="Franch-Gras L."/>
            <person name="Hahn C."/>
            <person name="Garcia-Roger E.M."/>
            <person name="Carmona M.J."/>
            <person name="Serra M."/>
            <person name="Gomez A."/>
        </authorList>
    </citation>
    <scope>NUCLEOTIDE SEQUENCE [LARGE SCALE GENOMIC DNA]</scope>
    <source>
        <strain evidence="1">HYR1</strain>
    </source>
</reference>
<keyword evidence="2" id="KW-1185">Reference proteome</keyword>
<dbReference type="AlphaFoldDB" id="A0A3M7PPU9"/>
<proteinExistence type="predicted"/>
<gene>
    <name evidence="1" type="ORF">BpHYR1_019755</name>
</gene>
<accession>A0A3M7PPU9</accession>
<evidence type="ECO:0000313" key="1">
    <source>
        <dbReference type="EMBL" id="RNA01034.1"/>
    </source>
</evidence>